<dbReference type="EMBL" id="JACBYR010000001">
    <property type="protein sequence ID" value="NYE81493.1"/>
    <property type="molecule type" value="Genomic_DNA"/>
</dbReference>
<sequence length="284" mass="32712">MIRWVLVALTVLTLSACTTMRLGYNSANTLIAYRMNDWFDTSGELEAPARERLDSVIAWHRREELPEYSRLLLGARERFADPAPFTPEQVLAMQKQVTQRLVRTGDKAADAFADLFPRFGLAQRKRVIARMDESNAEFTEKNIDISPAKLRKRRIDDMEDRFAFWFGKLDASQRERIEKWADEAEPSGTERLAVRRMRQTAFLNIMDTGKTASVPETNRKLKAFFADLETPADAGVRERQRKQLQHWAALTSDLINSASPAQRARIQEKIKTMSDDFLTLSRQK</sequence>
<dbReference type="RefSeq" id="WP_179583535.1">
    <property type="nucleotide sequence ID" value="NZ_JACBYR010000001.1"/>
</dbReference>
<evidence type="ECO:0000313" key="2">
    <source>
        <dbReference type="Proteomes" id="UP000542125"/>
    </source>
</evidence>
<evidence type="ECO:0008006" key="3">
    <source>
        <dbReference type="Google" id="ProtNLM"/>
    </source>
</evidence>
<keyword evidence="2" id="KW-1185">Reference proteome</keyword>
<gene>
    <name evidence="1" type="ORF">FHW18_000764</name>
</gene>
<name>A0A7Y9LLV6_9BURK</name>
<reference evidence="1 2" key="1">
    <citation type="submission" date="2020-07" db="EMBL/GenBank/DDBJ databases">
        <title>Genomic Encyclopedia of Type Strains, Phase IV (KMG-V): Genome sequencing to study the core and pangenomes of soil and plant-associated prokaryotes.</title>
        <authorList>
            <person name="Whitman W."/>
        </authorList>
    </citation>
    <scope>NUCLEOTIDE SEQUENCE [LARGE SCALE GENOMIC DNA]</scope>
    <source>
        <strain evidence="1 2">SAS40</strain>
    </source>
</reference>
<dbReference type="AlphaFoldDB" id="A0A7Y9LLV6"/>
<dbReference type="PROSITE" id="PS51257">
    <property type="entry name" value="PROKAR_LIPOPROTEIN"/>
    <property type="match status" value="1"/>
</dbReference>
<accession>A0A7Y9LLV6</accession>
<dbReference type="Proteomes" id="UP000542125">
    <property type="component" value="Unassembled WGS sequence"/>
</dbReference>
<organism evidence="1 2">
    <name type="scientific">Pigmentiphaga litoralis</name>
    <dbReference type="NCBI Taxonomy" id="516702"/>
    <lineage>
        <taxon>Bacteria</taxon>
        <taxon>Pseudomonadati</taxon>
        <taxon>Pseudomonadota</taxon>
        <taxon>Betaproteobacteria</taxon>
        <taxon>Burkholderiales</taxon>
        <taxon>Alcaligenaceae</taxon>
        <taxon>Pigmentiphaga</taxon>
    </lineage>
</organism>
<comment type="caution">
    <text evidence="1">The sequence shown here is derived from an EMBL/GenBank/DDBJ whole genome shotgun (WGS) entry which is preliminary data.</text>
</comment>
<dbReference type="Pfam" id="PF19795">
    <property type="entry name" value="DUF6279"/>
    <property type="match status" value="1"/>
</dbReference>
<proteinExistence type="predicted"/>
<protein>
    <recommendedName>
        <fullName evidence="3">Lipoprotein</fullName>
    </recommendedName>
</protein>
<evidence type="ECO:0000313" key="1">
    <source>
        <dbReference type="EMBL" id="NYE81493.1"/>
    </source>
</evidence>